<dbReference type="STRING" id="999415.HMPREF9943_01754"/>
<dbReference type="SUPFAM" id="SSF54518">
    <property type="entry name" value="Tubby C-terminal domain-like"/>
    <property type="match status" value="1"/>
</dbReference>
<accession>M2Q0V0</accession>
<reference evidence="1 2" key="1">
    <citation type="submission" date="2013-02" db="EMBL/GenBank/DDBJ databases">
        <title>The Genome Sequence of Lactobacillus catenaformis F0143.</title>
        <authorList>
            <consortium name="The Broad Institute Genome Sequencing Platform"/>
            <person name="Earl A."/>
            <person name="Ward D."/>
            <person name="Feldgarden M."/>
            <person name="Gevers D."/>
            <person name="Izard J."/>
            <person name="Blanton J.M."/>
            <person name="Mathney J."/>
            <person name="Dewhirst F.E."/>
            <person name="Young S.K."/>
            <person name="Zeng Q."/>
            <person name="Gargeya S."/>
            <person name="Fitzgerald M."/>
            <person name="Haas B."/>
            <person name="Abouelleil A."/>
            <person name="Alvarado L."/>
            <person name="Arachchi H.M."/>
            <person name="Berlin A."/>
            <person name="Chapman S.B."/>
            <person name="Gearin G."/>
            <person name="Goldberg J."/>
            <person name="Griggs A."/>
            <person name="Gujja S."/>
            <person name="Hansen M."/>
            <person name="Heiman D."/>
            <person name="Howarth C."/>
            <person name="Larimer J."/>
            <person name="Lui A."/>
            <person name="MacDonald P.J.P."/>
            <person name="McCowen C."/>
            <person name="Montmayeur A."/>
            <person name="Murphy C."/>
            <person name="Neiman D."/>
            <person name="Pearson M."/>
            <person name="Priest M."/>
            <person name="Roberts A."/>
            <person name="Saif S."/>
            <person name="Shea T."/>
            <person name="Sisk P."/>
            <person name="Stolte C."/>
            <person name="Sykes S."/>
            <person name="Wortman J."/>
            <person name="Nusbaum C."/>
            <person name="Birren B."/>
        </authorList>
    </citation>
    <scope>NUCLEOTIDE SEQUENCE [LARGE SCALE GENOMIC DNA]</scope>
    <source>
        <strain evidence="1 2">OT 569</strain>
    </source>
</reference>
<dbReference type="BioCyc" id="ECAT999415-HMP:GTTI-1819-MONOMER"/>
<organism evidence="1 2">
    <name type="scientific">Eggerthia catenaformis OT 569 = DSM 20559</name>
    <dbReference type="NCBI Taxonomy" id="999415"/>
    <lineage>
        <taxon>Bacteria</taxon>
        <taxon>Bacillati</taxon>
        <taxon>Bacillota</taxon>
        <taxon>Erysipelotrichia</taxon>
        <taxon>Erysipelotrichales</taxon>
        <taxon>Coprobacillaceae</taxon>
        <taxon>Eggerthia</taxon>
    </lineage>
</organism>
<name>M2Q0V0_9FIRM</name>
<dbReference type="EMBL" id="AGEJ01000027">
    <property type="protein sequence ID" value="EMD15921.1"/>
    <property type="molecule type" value="Genomic_DNA"/>
</dbReference>
<gene>
    <name evidence="1" type="ORF">HMPREF9943_01754</name>
</gene>
<dbReference type="RefSeq" id="WP_004804188.1">
    <property type="nucleotide sequence ID" value="NZ_KB446650.1"/>
</dbReference>
<dbReference type="AlphaFoldDB" id="M2Q0V0"/>
<evidence type="ECO:0000313" key="1">
    <source>
        <dbReference type="EMBL" id="EMD15921.1"/>
    </source>
</evidence>
<comment type="caution">
    <text evidence="1">The sequence shown here is derived from an EMBL/GenBank/DDBJ whole genome shotgun (WGS) entry which is preliminary data.</text>
</comment>
<dbReference type="InterPro" id="IPR025659">
    <property type="entry name" value="Tubby-like_C"/>
</dbReference>
<dbReference type="Proteomes" id="UP000011758">
    <property type="component" value="Unassembled WGS sequence"/>
</dbReference>
<proteinExistence type="predicted"/>
<sequence>MNYYYHNHTIHYPDHFIIYNEKEEECYTIETKLSWGHFIEIRQNDRLLYTLSDNLSSYLPKFTIKEDDKVLGSVSQIFSFGKTQYDFNYLGYYIKGDFLSNHYSIMYQGHVIGDYSIKHNFVCIQTDSDKVIAFIIALEAFKSLIR</sequence>
<dbReference type="eggNOG" id="COG4894">
    <property type="taxonomic scope" value="Bacteria"/>
</dbReference>
<keyword evidence="2" id="KW-1185">Reference proteome</keyword>
<evidence type="ECO:0000313" key="2">
    <source>
        <dbReference type="Proteomes" id="UP000011758"/>
    </source>
</evidence>
<protein>
    <submittedName>
        <fullName evidence="1">Uncharacterized protein</fullName>
    </submittedName>
</protein>
<dbReference type="InterPro" id="IPR007612">
    <property type="entry name" value="LOR"/>
</dbReference>
<dbReference type="Pfam" id="PF04525">
    <property type="entry name" value="LOR"/>
    <property type="match status" value="1"/>
</dbReference>
<dbReference type="OrthoDB" id="652307at2"/>